<gene>
    <name evidence="1" type="ORF">HaLaN_21291</name>
</gene>
<accession>A0A699ZLI1</accession>
<comment type="caution">
    <text evidence="1">The sequence shown here is derived from an EMBL/GenBank/DDBJ whole genome shotgun (WGS) entry which is preliminary data.</text>
</comment>
<dbReference type="Proteomes" id="UP000485058">
    <property type="component" value="Unassembled WGS sequence"/>
</dbReference>
<proteinExistence type="predicted"/>
<dbReference type="AlphaFoldDB" id="A0A699ZLI1"/>
<evidence type="ECO:0000313" key="2">
    <source>
        <dbReference type="Proteomes" id="UP000485058"/>
    </source>
</evidence>
<reference evidence="1 2" key="1">
    <citation type="submission" date="2020-02" db="EMBL/GenBank/DDBJ databases">
        <title>Draft genome sequence of Haematococcus lacustris strain NIES-144.</title>
        <authorList>
            <person name="Morimoto D."/>
            <person name="Nakagawa S."/>
            <person name="Yoshida T."/>
            <person name="Sawayama S."/>
        </authorList>
    </citation>
    <scope>NUCLEOTIDE SEQUENCE [LARGE SCALE GENOMIC DNA]</scope>
    <source>
        <strain evidence="1 2">NIES-144</strain>
    </source>
</reference>
<sequence length="73" mass="8053">MDAGGSLEESEQPRTLSQPCKREMMGIRYQKLQKFSGHTVCISTAGSLKYIAIASRGSYEHTSTLGRKNKSNT</sequence>
<dbReference type="EMBL" id="BLLF01002322">
    <property type="protein sequence ID" value="GFH23647.1"/>
    <property type="molecule type" value="Genomic_DNA"/>
</dbReference>
<protein>
    <submittedName>
        <fullName evidence="1">Uncharacterized protein</fullName>
    </submittedName>
</protein>
<name>A0A699ZLI1_HAELA</name>
<evidence type="ECO:0000313" key="1">
    <source>
        <dbReference type="EMBL" id="GFH23647.1"/>
    </source>
</evidence>
<keyword evidence="2" id="KW-1185">Reference proteome</keyword>
<organism evidence="1 2">
    <name type="scientific">Haematococcus lacustris</name>
    <name type="common">Green alga</name>
    <name type="synonym">Haematococcus pluvialis</name>
    <dbReference type="NCBI Taxonomy" id="44745"/>
    <lineage>
        <taxon>Eukaryota</taxon>
        <taxon>Viridiplantae</taxon>
        <taxon>Chlorophyta</taxon>
        <taxon>core chlorophytes</taxon>
        <taxon>Chlorophyceae</taxon>
        <taxon>CS clade</taxon>
        <taxon>Chlamydomonadales</taxon>
        <taxon>Haematococcaceae</taxon>
        <taxon>Haematococcus</taxon>
    </lineage>
</organism>